<dbReference type="GO" id="GO:0000105">
    <property type="term" value="P:L-histidine biosynthetic process"/>
    <property type="evidence" value="ECO:0007669"/>
    <property type="project" value="UniProtKB-UniPathway"/>
</dbReference>
<comment type="catalytic activity">
    <reaction evidence="1">
        <text>1-(5-phospho-beta-D-ribosyl)-ATP + diphosphate = 5-phospho-alpha-D-ribose 1-diphosphate + ATP</text>
        <dbReference type="Rhea" id="RHEA:18473"/>
        <dbReference type="ChEBI" id="CHEBI:30616"/>
        <dbReference type="ChEBI" id="CHEBI:33019"/>
        <dbReference type="ChEBI" id="CHEBI:58017"/>
        <dbReference type="ChEBI" id="CHEBI:73183"/>
        <dbReference type="EC" id="2.4.2.17"/>
    </reaction>
</comment>
<dbReference type="NCBIfam" id="TIGR00070">
    <property type="entry name" value="hisG"/>
    <property type="match status" value="1"/>
</dbReference>
<proteinExistence type="inferred from homology"/>
<comment type="similarity">
    <text evidence="4">Belongs to the ATP phosphoribosyltransferase family.</text>
</comment>
<dbReference type="Pfam" id="PF08029">
    <property type="entry name" value="HisG_C"/>
    <property type="match status" value="1"/>
</dbReference>
<evidence type="ECO:0000256" key="12">
    <source>
        <dbReference type="ARBA" id="ARBA00022840"/>
    </source>
</evidence>
<evidence type="ECO:0000256" key="2">
    <source>
        <dbReference type="ARBA" id="ARBA00004496"/>
    </source>
</evidence>
<dbReference type="EMBL" id="JAACJM010000061">
    <property type="protein sequence ID" value="KAF5353798.1"/>
    <property type="molecule type" value="Genomic_DNA"/>
</dbReference>
<dbReference type="EC" id="2.4.2.17" evidence="5"/>
<dbReference type="InterPro" id="IPR015867">
    <property type="entry name" value="N-reg_PII/ATP_PRibTrfase_C"/>
</dbReference>
<dbReference type="PANTHER" id="PTHR21403">
    <property type="entry name" value="ATP PHOSPHORIBOSYLTRANSFERASE ATP-PRTASE"/>
    <property type="match status" value="1"/>
</dbReference>
<name>A0A8H5D6T7_9AGAR</name>
<dbReference type="SUPFAM" id="SSF53850">
    <property type="entry name" value="Periplasmic binding protein-like II"/>
    <property type="match status" value="1"/>
</dbReference>
<feature type="domain" description="Histidine biosynthesis HisG C-terminal" evidence="15">
    <location>
        <begin position="294"/>
        <end position="366"/>
    </location>
</feature>
<gene>
    <name evidence="16" type="ORF">D9758_010588</name>
</gene>
<keyword evidence="17" id="KW-1185">Reference proteome</keyword>
<dbReference type="FunFam" id="3.40.190.10:FF:000123">
    <property type="entry name" value="HIS1p ATP phosphoribosyltransferase"/>
    <property type="match status" value="1"/>
</dbReference>
<dbReference type="AlphaFoldDB" id="A0A8H5D6T7"/>
<dbReference type="InterPro" id="IPR011322">
    <property type="entry name" value="N-reg_PII-like_a/b"/>
</dbReference>
<dbReference type="Pfam" id="PF01634">
    <property type="entry name" value="HisG"/>
    <property type="match status" value="1"/>
</dbReference>
<organism evidence="16 17">
    <name type="scientific">Tetrapyrgos nigripes</name>
    <dbReference type="NCBI Taxonomy" id="182062"/>
    <lineage>
        <taxon>Eukaryota</taxon>
        <taxon>Fungi</taxon>
        <taxon>Dikarya</taxon>
        <taxon>Basidiomycota</taxon>
        <taxon>Agaricomycotina</taxon>
        <taxon>Agaricomycetes</taxon>
        <taxon>Agaricomycetidae</taxon>
        <taxon>Agaricales</taxon>
        <taxon>Marasmiineae</taxon>
        <taxon>Marasmiaceae</taxon>
        <taxon>Tetrapyrgos</taxon>
    </lineage>
</organism>
<dbReference type="PANTHER" id="PTHR21403:SF8">
    <property type="entry name" value="ATP PHOSPHORIBOSYLTRANSFERASE"/>
    <property type="match status" value="1"/>
</dbReference>
<reference evidence="16 17" key="1">
    <citation type="journal article" date="2020" name="ISME J.">
        <title>Uncovering the hidden diversity of litter-decomposition mechanisms in mushroom-forming fungi.</title>
        <authorList>
            <person name="Floudas D."/>
            <person name="Bentzer J."/>
            <person name="Ahren D."/>
            <person name="Johansson T."/>
            <person name="Persson P."/>
            <person name="Tunlid A."/>
        </authorList>
    </citation>
    <scope>NUCLEOTIDE SEQUENCE [LARGE SCALE GENOMIC DNA]</scope>
    <source>
        <strain evidence="16 17">CBS 291.85</strain>
    </source>
</reference>
<comment type="subcellular location">
    <subcellularLocation>
        <location evidence="2">Cytoplasm</location>
    </subcellularLocation>
</comment>
<dbReference type="PROSITE" id="PS01316">
    <property type="entry name" value="ATP_P_PHORIBOSYLTR"/>
    <property type="match status" value="1"/>
</dbReference>
<protein>
    <recommendedName>
        <fullName evidence="6">ATP phosphoribosyltransferase</fullName>
        <ecNumber evidence="5">2.4.2.17</ecNumber>
    </recommendedName>
</protein>
<keyword evidence="12" id="KW-0067">ATP-binding</keyword>
<evidence type="ECO:0000256" key="4">
    <source>
        <dbReference type="ARBA" id="ARBA00009372"/>
    </source>
</evidence>
<dbReference type="GO" id="GO:0000287">
    <property type="term" value="F:magnesium ion binding"/>
    <property type="evidence" value="ECO:0007669"/>
    <property type="project" value="InterPro"/>
</dbReference>
<comment type="caution">
    <text evidence="16">The sequence shown here is derived from an EMBL/GenBank/DDBJ whole genome shotgun (WGS) entry which is preliminary data.</text>
</comment>
<dbReference type="UniPathway" id="UPA00031">
    <property type="reaction ID" value="UER00006"/>
</dbReference>
<evidence type="ECO:0000256" key="5">
    <source>
        <dbReference type="ARBA" id="ARBA00011946"/>
    </source>
</evidence>
<evidence type="ECO:0000256" key="7">
    <source>
        <dbReference type="ARBA" id="ARBA00022490"/>
    </source>
</evidence>
<feature type="domain" description="ATP phosphoribosyltransferase catalytic" evidence="14">
    <location>
        <begin position="120"/>
        <end position="284"/>
    </location>
</feature>
<keyword evidence="13" id="KW-0368">Histidine biosynthesis</keyword>
<evidence type="ECO:0000256" key="1">
    <source>
        <dbReference type="ARBA" id="ARBA00000915"/>
    </source>
</evidence>
<dbReference type="GO" id="GO:0003879">
    <property type="term" value="F:ATP phosphoribosyltransferase activity"/>
    <property type="evidence" value="ECO:0007669"/>
    <property type="project" value="UniProtKB-EC"/>
</dbReference>
<evidence type="ECO:0000256" key="10">
    <source>
        <dbReference type="ARBA" id="ARBA00022679"/>
    </source>
</evidence>
<evidence type="ECO:0000313" key="17">
    <source>
        <dbReference type="Proteomes" id="UP000559256"/>
    </source>
</evidence>
<dbReference type="Proteomes" id="UP000559256">
    <property type="component" value="Unassembled WGS sequence"/>
</dbReference>
<keyword evidence="9" id="KW-0328">Glycosyltransferase</keyword>
<keyword evidence="8" id="KW-0028">Amino-acid biosynthesis</keyword>
<dbReference type="InterPro" id="IPR013115">
    <property type="entry name" value="HisG_C"/>
</dbReference>
<dbReference type="NCBIfam" id="TIGR03455">
    <property type="entry name" value="HisG_C-term"/>
    <property type="match status" value="1"/>
</dbReference>
<dbReference type="SUPFAM" id="SSF54913">
    <property type="entry name" value="GlnB-like"/>
    <property type="match status" value="1"/>
</dbReference>
<keyword evidence="11" id="KW-0547">Nucleotide-binding</keyword>
<dbReference type="OrthoDB" id="2574at2759"/>
<sequence>MNRRTNKRGWTFSFQLSTQHRTLRLKSLFIIMAASPTSPILTSSLSSSIISLASTAPIPVGLTDAEALSGRLLFAIPKKGRLHEKCLNILSGADIQFRRHARLDVALVLNLPIALIFLPASDIPSFVGKGNVDLGITGHDVILESEMEEHITEVLKLGFGKCALQVQVPEQGPIKTVEDLAGKRVVTSFEVLAGKYFAEMDERLGLMKDGKERTRIEYVGGSVEAACSLGLADGIVDLVESGDTMRAAGLHAIATLLNTEAALIKSTRPKPNRPAELSTLIDLITSRIAGVVAASKYVICQYNVSRDLLSAATAVTPGRRAATVSPLEESGWVAVSSMVEKKNIASIMDELTKIGAQDILTFNLDNCRV</sequence>
<dbReference type="HAMAP" id="MF_00079">
    <property type="entry name" value="HisG_Long"/>
    <property type="match status" value="1"/>
</dbReference>
<evidence type="ECO:0000256" key="13">
    <source>
        <dbReference type="ARBA" id="ARBA00023102"/>
    </source>
</evidence>
<evidence type="ECO:0000256" key="6">
    <source>
        <dbReference type="ARBA" id="ARBA00020998"/>
    </source>
</evidence>
<dbReference type="InterPro" id="IPR013820">
    <property type="entry name" value="ATP_PRibTrfase_cat"/>
</dbReference>
<keyword evidence="10" id="KW-0808">Transferase</keyword>
<accession>A0A8H5D6T7</accession>
<keyword evidence="7" id="KW-0963">Cytoplasm</keyword>
<dbReference type="Gene3D" id="3.30.70.120">
    <property type="match status" value="1"/>
</dbReference>
<evidence type="ECO:0000256" key="9">
    <source>
        <dbReference type="ARBA" id="ARBA00022676"/>
    </source>
</evidence>
<dbReference type="Gene3D" id="3.40.190.10">
    <property type="entry name" value="Periplasmic binding protein-like II"/>
    <property type="match status" value="2"/>
</dbReference>
<dbReference type="InterPro" id="IPR020621">
    <property type="entry name" value="ATP-PRT_HisG_long"/>
</dbReference>
<evidence type="ECO:0000256" key="3">
    <source>
        <dbReference type="ARBA" id="ARBA00004667"/>
    </source>
</evidence>
<evidence type="ECO:0000313" key="16">
    <source>
        <dbReference type="EMBL" id="KAF5353798.1"/>
    </source>
</evidence>
<dbReference type="InterPro" id="IPR018198">
    <property type="entry name" value="ATP_PRibTrfase_CS"/>
</dbReference>
<dbReference type="FunFam" id="3.30.70.120:FF:000003">
    <property type="entry name" value="ATP phosphoribosyltransferase"/>
    <property type="match status" value="1"/>
</dbReference>
<evidence type="ECO:0000259" key="15">
    <source>
        <dbReference type="Pfam" id="PF08029"/>
    </source>
</evidence>
<comment type="pathway">
    <text evidence="3">Amino-acid biosynthesis; L-histidine biosynthesis; L-histidine from 5-phospho-alpha-D-ribose 1-diphosphate: step 1/9.</text>
</comment>
<dbReference type="GO" id="GO:0005524">
    <property type="term" value="F:ATP binding"/>
    <property type="evidence" value="ECO:0007669"/>
    <property type="project" value="UniProtKB-KW"/>
</dbReference>
<dbReference type="InterPro" id="IPR001348">
    <property type="entry name" value="ATP_PRibTrfase_HisG"/>
</dbReference>
<evidence type="ECO:0000259" key="14">
    <source>
        <dbReference type="Pfam" id="PF01634"/>
    </source>
</evidence>
<dbReference type="GO" id="GO:0005737">
    <property type="term" value="C:cytoplasm"/>
    <property type="evidence" value="ECO:0007669"/>
    <property type="project" value="UniProtKB-SubCell"/>
</dbReference>
<evidence type="ECO:0000256" key="11">
    <source>
        <dbReference type="ARBA" id="ARBA00022741"/>
    </source>
</evidence>
<evidence type="ECO:0000256" key="8">
    <source>
        <dbReference type="ARBA" id="ARBA00022605"/>
    </source>
</evidence>